<evidence type="ECO:0000256" key="4">
    <source>
        <dbReference type="ARBA" id="ARBA00023136"/>
    </source>
</evidence>
<evidence type="ECO:0000256" key="2">
    <source>
        <dbReference type="ARBA" id="ARBA00022692"/>
    </source>
</evidence>
<evidence type="ECO:0000256" key="6">
    <source>
        <dbReference type="SAM" id="MobiDB-lite"/>
    </source>
</evidence>
<reference evidence="9" key="1">
    <citation type="journal article" date="2021" name="Nat. Commun.">
        <title>Genetic determinants of endophytism in the Arabidopsis root mycobiome.</title>
        <authorList>
            <person name="Mesny F."/>
            <person name="Miyauchi S."/>
            <person name="Thiergart T."/>
            <person name="Pickel B."/>
            <person name="Atanasova L."/>
            <person name="Karlsson M."/>
            <person name="Huettel B."/>
            <person name="Barry K.W."/>
            <person name="Haridas S."/>
            <person name="Chen C."/>
            <person name="Bauer D."/>
            <person name="Andreopoulos W."/>
            <person name="Pangilinan J."/>
            <person name="LaButti K."/>
            <person name="Riley R."/>
            <person name="Lipzen A."/>
            <person name="Clum A."/>
            <person name="Drula E."/>
            <person name="Henrissat B."/>
            <person name="Kohler A."/>
            <person name="Grigoriev I.V."/>
            <person name="Martin F.M."/>
            <person name="Hacquard S."/>
        </authorList>
    </citation>
    <scope>NUCLEOTIDE SEQUENCE</scope>
    <source>
        <strain evidence="9">MPI-SDFR-AT-0120</strain>
    </source>
</reference>
<keyword evidence="4 7" id="KW-0472">Membrane</keyword>
<name>A0A8K0QV29_9PLEO</name>
<dbReference type="AlphaFoldDB" id="A0A8K0QV29"/>
<feature type="region of interest" description="Disordered" evidence="6">
    <location>
        <begin position="361"/>
        <end position="415"/>
    </location>
</feature>
<protein>
    <recommendedName>
        <fullName evidence="8">Rhodopsin domain-containing protein</fullName>
    </recommendedName>
</protein>
<keyword evidence="3 7" id="KW-1133">Transmembrane helix</keyword>
<feature type="transmembrane region" description="Helical" evidence="7">
    <location>
        <begin position="42"/>
        <end position="62"/>
    </location>
</feature>
<comment type="similarity">
    <text evidence="5">Belongs to the SAT4 family.</text>
</comment>
<keyword evidence="10" id="KW-1185">Reference proteome</keyword>
<sequence>MVESRQDEALAIVGVFAVFAFIFVGVRVYSRYLGRNFGWDDYLIIAATIFFFGQTLTIWKFILLTGTGYHIYDLPKQTVHEKIVANKWSFSIQMLYHPLMGSIRASIIMFLFRMKDNRRRIRYSLHVVFWLNILYSVSTSLGNILQCNPVRYTWDKPAMDTVDAAGNIIAGGKCIQSRIFVLTSCALSIFMDLIIIPIPSIMVWNLQMELKTKILVVIVMSLGWVATGVSVGRFIVYYYRFAPTNLDRTWDIGIAISIAEPAVHIMSACAPATKCLFRYLFPYFARSRTPAYYEDRHTGQVTPRMSKFGSRGSRTLGSFQFGFRSGSDEREGDVDVVVQEDGRVVERGDAKGSVYALNRLSSSDSRDTVQRSSEDKGKESMEVSMAPRTSCTRTTATSLNEPAEVEPKHCLAQAK</sequence>
<evidence type="ECO:0000259" key="8">
    <source>
        <dbReference type="Pfam" id="PF20684"/>
    </source>
</evidence>
<accession>A0A8K0QV29</accession>
<keyword evidence="2 7" id="KW-0812">Transmembrane</keyword>
<gene>
    <name evidence="9" type="ORF">FB567DRAFT_564303</name>
</gene>
<proteinExistence type="inferred from homology"/>
<dbReference type="EMBL" id="JAGMVJ010000023">
    <property type="protein sequence ID" value="KAH7072407.1"/>
    <property type="molecule type" value="Genomic_DNA"/>
</dbReference>
<dbReference type="OrthoDB" id="5283415at2759"/>
<feature type="compositionally biased region" description="Polar residues" evidence="6">
    <location>
        <begin position="387"/>
        <end position="400"/>
    </location>
</feature>
<dbReference type="PANTHER" id="PTHR33048:SF160">
    <property type="entry name" value="SAT4 FAMILY MEMBRANE PROTEIN"/>
    <property type="match status" value="1"/>
</dbReference>
<feature type="compositionally biased region" description="Basic and acidic residues" evidence="6">
    <location>
        <begin position="364"/>
        <end position="381"/>
    </location>
</feature>
<evidence type="ECO:0000256" key="1">
    <source>
        <dbReference type="ARBA" id="ARBA00004141"/>
    </source>
</evidence>
<dbReference type="InterPro" id="IPR049326">
    <property type="entry name" value="Rhodopsin_dom_fungi"/>
</dbReference>
<feature type="transmembrane region" description="Helical" evidence="7">
    <location>
        <begin position="94"/>
        <end position="112"/>
    </location>
</feature>
<organism evidence="9 10">
    <name type="scientific">Paraphoma chrysanthemicola</name>
    <dbReference type="NCBI Taxonomy" id="798071"/>
    <lineage>
        <taxon>Eukaryota</taxon>
        <taxon>Fungi</taxon>
        <taxon>Dikarya</taxon>
        <taxon>Ascomycota</taxon>
        <taxon>Pezizomycotina</taxon>
        <taxon>Dothideomycetes</taxon>
        <taxon>Pleosporomycetidae</taxon>
        <taxon>Pleosporales</taxon>
        <taxon>Pleosporineae</taxon>
        <taxon>Phaeosphaeriaceae</taxon>
        <taxon>Paraphoma</taxon>
    </lineage>
</organism>
<evidence type="ECO:0000256" key="3">
    <source>
        <dbReference type="ARBA" id="ARBA00022989"/>
    </source>
</evidence>
<dbReference type="Pfam" id="PF20684">
    <property type="entry name" value="Fung_rhodopsin"/>
    <property type="match status" value="1"/>
</dbReference>
<comment type="subcellular location">
    <subcellularLocation>
        <location evidence="1">Membrane</location>
        <topology evidence="1">Multi-pass membrane protein</topology>
    </subcellularLocation>
</comment>
<feature type="transmembrane region" description="Helical" evidence="7">
    <location>
        <begin position="12"/>
        <end position="30"/>
    </location>
</feature>
<evidence type="ECO:0000256" key="7">
    <source>
        <dbReference type="SAM" id="Phobius"/>
    </source>
</evidence>
<dbReference type="Proteomes" id="UP000813461">
    <property type="component" value="Unassembled WGS sequence"/>
</dbReference>
<evidence type="ECO:0000313" key="10">
    <source>
        <dbReference type="Proteomes" id="UP000813461"/>
    </source>
</evidence>
<comment type="caution">
    <text evidence="9">The sequence shown here is derived from an EMBL/GenBank/DDBJ whole genome shotgun (WGS) entry which is preliminary data.</text>
</comment>
<dbReference type="GO" id="GO:0016020">
    <property type="term" value="C:membrane"/>
    <property type="evidence" value="ECO:0007669"/>
    <property type="project" value="UniProtKB-SubCell"/>
</dbReference>
<evidence type="ECO:0000313" key="9">
    <source>
        <dbReference type="EMBL" id="KAH7072407.1"/>
    </source>
</evidence>
<feature type="transmembrane region" description="Helical" evidence="7">
    <location>
        <begin position="179"/>
        <end position="202"/>
    </location>
</feature>
<dbReference type="PANTHER" id="PTHR33048">
    <property type="entry name" value="PTH11-LIKE INTEGRAL MEMBRANE PROTEIN (AFU_ORTHOLOGUE AFUA_5G11245)"/>
    <property type="match status" value="1"/>
</dbReference>
<feature type="domain" description="Rhodopsin" evidence="8">
    <location>
        <begin position="26"/>
        <end position="278"/>
    </location>
</feature>
<evidence type="ECO:0000256" key="5">
    <source>
        <dbReference type="ARBA" id="ARBA00038359"/>
    </source>
</evidence>
<dbReference type="InterPro" id="IPR052337">
    <property type="entry name" value="SAT4-like"/>
</dbReference>
<feature type="transmembrane region" description="Helical" evidence="7">
    <location>
        <begin position="214"/>
        <end position="239"/>
    </location>
</feature>